<organism evidence="1 2">
    <name type="scientific">Protomyces lactucae-debilis</name>
    <dbReference type="NCBI Taxonomy" id="2754530"/>
    <lineage>
        <taxon>Eukaryota</taxon>
        <taxon>Fungi</taxon>
        <taxon>Dikarya</taxon>
        <taxon>Ascomycota</taxon>
        <taxon>Taphrinomycotina</taxon>
        <taxon>Taphrinomycetes</taxon>
        <taxon>Taphrinales</taxon>
        <taxon>Protomycetaceae</taxon>
        <taxon>Protomyces</taxon>
    </lineage>
</organism>
<dbReference type="Proteomes" id="UP000193685">
    <property type="component" value="Unassembled WGS sequence"/>
</dbReference>
<sequence>MHVIASQAGLTTPDFFNITETSHLLHRHRLPQQRQRHTSLMPSELFLGSFKPCAKVILLTLLLWDIIFLSATSADKCKQVKFQVWSVHSIPYACPLSETFGALDLQCLPRPGHSGASSSNSQAFSSSSAWLGTFGGPTVSNEEEALHVCKTTCERQIGDLIYSIARNVPDYCQKVEPFVALPAPQWDVQFQNPLWFMDPFDEGRDTNCWCGAEVILHSVLEQETAMKLLNLEAEPEAHSSQNGEDGLPHHARWRLGFPSCDAGDVIDRFLSSQKTLMRFPWYRNSRTLRPETLEFVQGSAETREEKEIDCDAEFVNLFAAGDQSSDYATDESKCTINYGNHVRARDGLIVDGRLGLCCQSQDDSDESMMNGIMQRISDLRKSDTAVKQLAEKGKLQKDFCVALPLPDGFVYDVFDRSYYGEQAWLPEPARILNKFPQNYL</sequence>
<protein>
    <submittedName>
        <fullName evidence="1">Uncharacterized protein</fullName>
    </submittedName>
</protein>
<dbReference type="GeneID" id="63787248"/>
<evidence type="ECO:0000313" key="1">
    <source>
        <dbReference type="EMBL" id="ORY79016.1"/>
    </source>
</evidence>
<reference evidence="1 2" key="1">
    <citation type="submission" date="2016-07" db="EMBL/GenBank/DDBJ databases">
        <title>Pervasive Adenine N6-methylation of Active Genes in Fungi.</title>
        <authorList>
            <consortium name="DOE Joint Genome Institute"/>
            <person name="Mondo S.J."/>
            <person name="Dannebaum R.O."/>
            <person name="Kuo R.C."/>
            <person name="Labutti K."/>
            <person name="Haridas S."/>
            <person name="Kuo A."/>
            <person name="Salamov A."/>
            <person name="Ahrendt S.R."/>
            <person name="Lipzen A."/>
            <person name="Sullivan W."/>
            <person name="Andreopoulos W.B."/>
            <person name="Clum A."/>
            <person name="Lindquist E."/>
            <person name="Daum C."/>
            <person name="Ramamoorthy G.K."/>
            <person name="Gryganskyi A."/>
            <person name="Culley D."/>
            <person name="Magnuson J.K."/>
            <person name="James T.Y."/>
            <person name="O'Malley M.A."/>
            <person name="Stajich J.E."/>
            <person name="Spatafora J.W."/>
            <person name="Visel A."/>
            <person name="Grigoriev I.V."/>
        </authorList>
    </citation>
    <scope>NUCLEOTIDE SEQUENCE [LARGE SCALE GENOMIC DNA]</scope>
    <source>
        <strain evidence="1 2">12-1054</strain>
    </source>
</reference>
<name>A0A1Y2F6R1_PROLT</name>
<evidence type="ECO:0000313" key="2">
    <source>
        <dbReference type="Proteomes" id="UP000193685"/>
    </source>
</evidence>
<dbReference type="AlphaFoldDB" id="A0A1Y2F6R1"/>
<keyword evidence="2" id="KW-1185">Reference proteome</keyword>
<proteinExistence type="predicted"/>
<dbReference type="EMBL" id="MCFI01000016">
    <property type="protein sequence ID" value="ORY79016.1"/>
    <property type="molecule type" value="Genomic_DNA"/>
</dbReference>
<accession>A0A1Y2F6R1</accession>
<comment type="caution">
    <text evidence="1">The sequence shown here is derived from an EMBL/GenBank/DDBJ whole genome shotgun (WGS) entry which is preliminary data.</text>
</comment>
<dbReference type="RefSeq" id="XP_040723648.1">
    <property type="nucleotide sequence ID" value="XM_040870649.1"/>
</dbReference>
<gene>
    <name evidence="1" type="ORF">BCR37DRAFT_388625</name>
</gene>